<evidence type="ECO:0000256" key="1">
    <source>
        <dbReference type="SAM" id="MobiDB-lite"/>
    </source>
</evidence>
<sequence>MGDATAKWDYTGPGPENSHGTHMKPAFAKWARAQTRSCTLTRARHRGGRCELNPPAPRARRFGVAHSPQTKKRLPSRAKAHPRQRRFKDGAKGPARSPARALF</sequence>
<feature type="compositionally biased region" description="Basic residues" evidence="1">
    <location>
        <begin position="58"/>
        <end position="86"/>
    </location>
</feature>
<organism evidence="2 3">
    <name type="scientific">Candidatus Nitrosymbiomonas proteolyticus</name>
    <dbReference type="NCBI Taxonomy" id="2608984"/>
    <lineage>
        <taxon>Bacteria</taxon>
        <taxon>Bacillati</taxon>
        <taxon>Armatimonadota</taxon>
        <taxon>Armatimonadota incertae sedis</taxon>
        <taxon>Candidatus Nitrosymbiomonas</taxon>
    </lineage>
</organism>
<name>A0A809S3N4_9BACT</name>
<reference evidence="2" key="1">
    <citation type="journal article" name="DNA Res.">
        <title>The physiological potential of anammox bacteria as revealed by their core genome structure.</title>
        <authorList>
            <person name="Okubo T."/>
            <person name="Toyoda A."/>
            <person name="Fukuhara K."/>
            <person name="Uchiyama I."/>
            <person name="Harigaya Y."/>
            <person name="Kuroiwa M."/>
            <person name="Suzuki T."/>
            <person name="Murakami Y."/>
            <person name="Suwa Y."/>
            <person name="Takami H."/>
        </authorList>
    </citation>
    <scope>NUCLEOTIDE SEQUENCE</scope>
    <source>
        <strain evidence="2">317325-2</strain>
    </source>
</reference>
<dbReference type="AlphaFoldDB" id="A0A809S3N4"/>
<proteinExistence type="predicted"/>
<protein>
    <submittedName>
        <fullName evidence="2">Uncharacterized protein</fullName>
    </submittedName>
</protein>
<feature type="region of interest" description="Disordered" evidence="1">
    <location>
        <begin position="42"/>
        <end position="103"/>
    </location>
</feature>
<dbReference type="KEGG" id="npy:NPRO_07610"/>
<dbReference type="Proteomes" id="UP000662873">
    <property type="component" value="Chromosome"/>
</dbReference>
<feature type="region of interest" description="Disordered" evidence="1">
    <location>
        <begin position="1"/>
        <end position="24"/>
    </location>
</feature>
<gene>
    <name evidence="2" type="ORF">NPRO_07610</name>
</gene>
<accession>A0A809S3N4</accession>
<evidence type="ECO:0000313" key="3">
    <source>
        <dbReference type="Proteomes" id="UP000662873"/>
    </source>
</evidence>
<evidence type="ECO:0000313" key="2">
    <source>
        <dbReference type="EMBL" id="BBO23166.1"/>
    </source>
</evidence>
<dbReference type="EMBL" id="AP021858">
    <property type="protein sequence ID" value="BBO23166.1"/>
    <property type="molecule type" value="Genomic_DNA"/>
</dbReference>